<dbReference type="InterPro" id="IPR023696">
    <property type="entry name" value="Ureohydrolase_dom_sf"/>
</dbReference>
<dbReference type="PANTHER" id="PTHR11358:SF41">
    <property type="entry name" value="ARGINASE"/>
    <property type="match status" value="1"/>
</dbReference>
<proteinExistence type="predicted"/>
<gene>
    <name evidence="1" type="ORF">Q2T52_04565</name>
</gene>
<sequence length="317" mass="35474">MQLLLLHLDDALELQSEFVRSCMMAGAHELHEKESGRAVRLWGKQAALDDLYRSLSRSRSLSRGKRRLTFMGSGDFHHISALLLSIALEDQTGPVTVVHIDNHPDWVHFSDGMHCGSWVNRALAHPQVARVVTLGVCSDDLTSPERKGANLDLLRGERLQLFPYAHAPSRVKAQYGTGASYEQKANALHWRCISEMGEQNFIERLLDSIETESVYITVDKDALARCDALTNWDQGMMQMPYVLDLITQIGSRHRIIGADVTGDYSRPNYGGNLLTRALKHGEILLDQPLSAPDRDETRNINSAANHALLEVLAEQMQ</sequence>
<keyword evidence="2" id="KW-1185">Reference proteome</keyword>
<reference evidence="1" key="2">
    <citation type="submission" date="2023-07" db="EMBL/GenBank/DDBJ databases">
        <authorList>
            <person name="Sun H."/>
        </authorList>
    </citation>
    <scope>NUCLEOTIDE SEQUENCE</scope>
    <source>
        <strain evidence="1">05753</strain>
    </source>
</reference>
<dbReference type="Gene3D" id="3.40.800.10">
    <property type="entry name" value="Ureohydrolase domain"/>
    <property type="match status" value="1"/>
</dbReference>
<evidence type="ECO:0000313" key="1">
    <source>
        <dbReference type="EMBL" id="MDO1581362.1"/>
    </source>
</evidence>
<reference evidence="1" key="1">
    <citation type="journal article" date="2015" name="Int. J. Syst. Evol. Microbiol.">
        <title>Rhizobium oryzicola sp. nov., potential plant-growth-promoting endophytic bacteria isolated from rice roots.</title>
        <authorList>
            <person name="Zhang X.X."/>
            <person name="Gao J.S."/>
            <person name="Cao Y.H."/>
            <person name="Sheirdil R.A."/>
            <person name="Wang X.C."/>
            <person name="Zhang L."/>
        </authorList>
    </citation>
    <scope>NUCLEOTIDE SEQUENCE</scope>
    <source>
        <strain evidence="1">05753</strain>
    </source>
</reference>
<accession>A0ABT8SUD1</accession>
<dbReference type="SUPFAM" id="SSF52768">
    <property type="entry name" value="Arginase/deacetylase"/>
    <property type="match status" value="1"/>
</dbReference>
<name>A0ABT8SUD1_9HYPH</name>
<dbReference type="PANTHER" id="PTHR11358">
    <property type="entry name" value="ARGINASE/AGMATINASE"/>
    <property type="match status" value="1"/>
</dbReference>
<dbReference type="RefSeq" id="WP_302075473.1">
    <property type="nucleotide sequence ID" value="NZ_JAUKWQ010000001.1"/>
</dbReference>
<protein>
    <submittedName>
        <fullName evidence="1">Arginase family protein</fullName>
    </submittedName>
</protein>
<evidence type="ECO:0000313" key="2">
    <source>
        <dbReference type="Proteomes" id="UP001169006"/>
    </source>
</evidence>
<dbReference type="Proteomes" id="UP001169006">
    <property type="component" value="Unassembled WGS sequence"/>
</dbReference>
<comment type="caution">
    <text evidence="1">The sequence shown here is derived from an EMBL/GenBank/DDBJ whole genome shotgun (WGS) entry which is preliminary data.</text>
</comment>
<organism evidence="1 2">
    <name type="scientific">Rhizobium oryzicola</name>
    <dbReference type="NCBI Taxonomy" id="1232668"/>
    <lineage>
        <taxon>Bacteria</taxon>
        <taxon>Pseudomonadati</taxon>
        <taxon>Pseudomonadota</taxon>
        <taxon>Alphaproteobacteria</taxon>
        <taxon>Hyphomicrobiales</taxon>
        <taxon>Rhizobiaceae</taxon>
        <taxon>Rhizobium/Agrobacterium group</taxon>
        <taxon>Rhizobium</taxon>
    </lineage>
</organism>
<dbReference type="EMBL" id="JAUKWQ010000001">
    <property type="protein sequence ID" value="MDO1581362.1"/>
    <property type="molecule type" value="Genomic_DNA"/>
</dbReference>
<dbReference type="InterPro" id="IPR006035">
    <property type="entry name" value="Ureohydrolase"/>
</dbReference>